<reference evidence="1 2" key="1">
    <citation type="journal article" date="2018" name="Sci. Rep.">
        <title>Genomic signatures of local adaptation to the degree of environmental predictability in rotifers.</title>
        <authorList>
            <person name="Franch-Gras L."/>
            <person name="Hahn C."/>
            <person name="Garcia-Roger E.M."/>
            <person name="Carmona M.J."/>
            <person name="Serra M."/>
            <person name="Gomez A."/>
        </authorList>
    </citation>
    <scope>NUCLEOTIDE SEQUENCE [LARGE SCALE GENOMIC DNA]</scope>
    <source>
        <strain evidence="1">HYR1</strain>
    </source>
</reference>
<name>A0A3M7T7S6_BRAPC</name>
<evidence type="ECO:0000313" key="1">
    <source>
        <dbReference type="EMBL" id="RNA44114.1"/>
    </source>
</evidence>
<dbReference type="AlphaFoldDB" id="A0A3M7T7S6"/>
<accession>A0A3M7T7S6</accession>
<sequence length="63" mass="7216">MGLVNYVRISSHNYVKNIMLKIGEHSSNYTHFSGTTFAQHNLKQHTGATFLSDNEDEYPTKKN</sequence>
<keyword evidence="2" id="KW-1185">Reference proteome</keyword>
<proteinExistence type="predicted"/>
<comment type="caution">
    <text evidence="1">The sequence shown here is derived from an EMBL/GenBank/DDBJ whole genome shotgun (WGS) entry which is preliminary data.</text>
</comment>
<organism evidence="1 2">
    <name type="scientific">Brachionus plicatilis</name>
    <name type="common">Marine rotifer</name>
    <name type="synonym">Brachionus muelleri</name>
    <dbReference type="NCBI Taxonomy" id="10195"/>
    <lineage>
        <taxon>Eukaryota</taxon>
        <taxon>Metazoa</taxon>
        <taxon>Spiralia</taxon>
        <taxon>Gnathifera</taxon>
        <taxon>Rotifera</taxon>
        <taxon>Eurotatoria</taxon>
        <taxon>Monogononta</taxon>
        <taxon>Pseudotrocha</taxon>
        <taxon>Ploima</taxon>
        <taxon>Brachionidae</taxon>
        <taxon>Brachionus</taxon>
    </lineage>
</organism>
<gene>
    <name evidence="1" type="ORF">BpHYR1_053654</name>
</gene>
<dbReference type="Proteomes" id="UP000276133">
    <property type="component" value="Unassembled WGS sequence"/>
</dbReference>
<dbReference type="EMBL" id="REGN01000151">
    <property type="protein sequence ID" value="RNA44114.1"/>
    <property type="molecule type" value="Genomic_DNA"/>
</dbReference>
<evidence type="ECO:0000313" key="2">
    <source>
        <dbReference type="Proteomes" id="UP000276133"/>
    </source>
</evidence>
<protein>
    <submittedName>
        <fullName evidence="1">Uncharacterized protein</fullName>
    </submittedName>
</protein>